<dbReference type="GO" id="GO:0030003">
    <property type="term" value="P:intracellular monoatomic cation homeostasis"/>
    <property type="evidence" value="ECO:0007669"/>
    <property type="project" value="UniProtKB-ARBA"/>
</dbReference>
<dbReference type="Pfam" id="PF24534">
    <property type="entry name" value="HMA_PCA1"/>
    <property type="match status" value="1"/>
</dbReference>
<dbReference type="InterPro" id="IPR044492">
    <property type="entry name" value="P_typ_ATPase_HD_dom"/>
</dbReference>
<comment type="subcellular location">
    <subcellularLocation>
        <location evidence="1 7">Membrane</location>
    </subcellularLocation>
</comment>
<dbReference type="Gene3D" id="2.70.150.10">
    <property type="entry name" value="Calcium-transporting ATPase, cytoplasmic transduction domain A"/>
    <property type="match status" value="1"/>
</dbReference>
<dbReference type="SUPFAM" id="SSF81653">
    <property type="entry name" value="Calcium ATPase, transduction domain A"/>
    <property type="match status" value="1"/>
</dbReference>
<dbReference type="PROSITE" id="PS00154">
    <property type="entry name" value="ATPASE_E1_E2"/>
    <property type="match status" value="1"/>
</dbReference>
<dbReference type="STRING" id="1284197.S8BK08"/>
<dbReference type="OMA" id="SARCICR"/>
<dbReference type="InterPro" id="IPR023299">
    <property type="entry name" value="ATPase_P-typ_cyto_dom_N"/>
</dbReference>
<keyword evidence="2 7" id="KW-0812">Transmembrane</keyword>
<organism evidence="9 10">
    <name type="scientific">Dactylellina haptotyla (strain CBS 200.50)</name>
    <name type="common">Nematode-trapping fungus</name>
    <name type="synonym">Monacrosporium haptotylum</name>
    <dbReference type="NCBI Taxonomy" id="1284197"/>
    <lineage>
        <taxon>Eukaryota</taxon>
        <taxon>Fungi</taxon>
        <taxon>Dikarya</taxon>
        <taxon>Ascomycota</taxon>
        <taxon>Pezizomycotina</taxon>
        <taxon>Orbiliomycetes</taxon>
        <taxon>Orbiliales</taxon>
        <taxon>Orbiliaceae</taxon>
        <taxon>Dactylellina</taxon>
    </lineage>
</organism>
<dbReference type="Pfam" id="PF00403">
    <property type="entry name" value="HMA"/>
    <property type="match status" value="1"/>
</dbReference>
<evidence type="ECO:0000313" key="9">
    <source>
        <dbReference type="EMBL" id="EPS35577.1"/>
    </source>
</evidence>
<dbReference type="GO" id="GO:0005524">
    <property type="term" value="F:ATP binding"/>
    <property type="evidence" value="ECO:0007669"/>
    <property type="project" value="UniProtKB-UniRule"/>
</dbReference>
<evidence type="ECO:0000256" key="7">
    <source>
        <dbReference type="RuleBase" id="RU362081"/>
    </source>
</evidence>
<evidence type="ECO:0000256" key="1">
    <source>
        <dbReference type="ARBA" id="ARBA00004370"/>
    </source>
</evidence>
<dbReference type="SUPFAM" id="SSF56784">
    <property type="entry name" value="HAD-like"/>
    <property type="match status" value="1"/>
</dbReference>
<dbReference type="GO" id="GO:0016887">
    <property type="term" value="F:ATP hydrolysis activity"/>
    <property type="evidence" value="ECO:0007669"/>
    <property type="project" value="InterPro"/>
</dbReference>
<dbReference type="GO" id="GO:0019829">
    <property type="term" value="F:ATPase-coupled monoatomic cation transmembrane transporter activity"/>
    <property type="evidence" value="ECO:0007669"/>
    <property type="project" value="InterPro"/>
</dbReference>
<dbReference type="PANTHER" id="PTHR46594:SF4">
    <property type="entry name" value="P-TYPE CATION-TRANSPORTING ATPASE"/>
    <property type="match status" value="1"/>
</dbReference>
<evidence type="ECO:0000256" key="6">
    <source>
        <dbReference type="ARBA" id="ARBA00023136"/>
    </source>
</evidence>
<name>S8BK08_DACHA</name>
<dbReference type="CDD" id="cd00371">
    <property type="entry name" value="HMA"/>
    <property type="match status" value="1"/>
</dbReference>
<dbReference type="Gene3D" id="3.30.70.100">
    <property type="match status" value="1"/>
</dbReference>
<dbReference type="Proteomes" id="UP000015100">
    <property type="component" value="Unassembled WGS sequence"/>
</dbReference>
<dbReference type="Pfam" id="PF00702">
    <property type="entry name" value="Hydrolase"/>
    <property type="match status" value="1"/>
</dbReference>
<evidence type="ECO:0000313" key="10">
    <source>
        <dbReference type="Proteomes" id="UP000015100"/>
    </source>
</evidence>
<dbReference type="InterPro" id="IPR017969">
    <property type="entry name" value="Heavy-metal-associated_CS"/>
</dbReference>
<sequence length="1060" mass="112746">MAKSCIRKAAALKCNATCGTEGKGKVVIPKKPDACKDGCCSNSAKLLPPEGVSPAKALHTDTEVAKEVKEKCCTQKENGCCAPKKPTYISPEPKGKAFGSSHKKESCCAPVRGNGSFTEKESCCKPKKEGCCSPPAAKDEKCCDVQQTASLPIEQPAPSIKSIDSSTTLAEACATHLQQAFNQYLSYLDEGRCICRNILNASSNCRSQTSLPPPPKNGVKVQSTCDFDEIEIAPISPSSTKGIVARSKEVEPENSASRQHVVLKVSGMTCTGCSRKLMNVLKNFAGLSNIDVTFVTGVAEFDLNLFVANLQQVVLRIEKETGFKFSQIESNCQTLDLLIQPDSVQTVRKQLGDLVESIEQVGKAIYRINYDPAMIGARTIFSAVEGPGISLAPPGNNAELANSKRRLLHLTYSTVAATVLTIPILALNWSDNPVPYSRRSIVSLVLATLVQALAVPEFYVGAIKSLVFSRVLEMDMLVVISITAAYIYSLVAFSLTHAGVALEIGEFFETSSLLITLVLLGRLIATIAKVKAVSAVSFRSLQAEKAILVTGPASTIEIDARLLQLGDCFVVPAHSRIVTDGIVIHGSGSVDESMVTGESIPVSKVVGDNVIAGTINGPGSLTIRMTRLPGKNSITDIANLVENALAAKPHIQDVADRVASYFIPVVISISLIVFGIWIAVALRIRGNNGGSAFGTAITYAIAVLAISCPCALGLAVPMVLVIAGSTAARSGVIIKRADAIERAYKVTDAVFDKTGTLTKGDLAIVHEQILGEQEEFEIISLSKSLTKNNQHPVSMAVAAHLESKPGDFVCVENVESIPGAGIQCEWRGSIVKAGNPYWLNIDSDPEISNLIEQGMTLFCITVDLKPIAVFGLKSNLRGEAKGVIQQLQKCNIKCHIVSGDNSRVVEDVAATVDIPLSNTASRNSPAQKLQYVKELMSQNRTVLFCGDGTNDAAAVAQANIGVLIGTASDVTKGAADVVLLGGLDGVVTLLEISRRSSHRIFFNFIWSAVYNIFAILLAAGAFVKARIPPTYAGLGEIVSVVPVIFVAMTLFRARNPARAS</sequence>
<reference evidence="9 10" key="1">
    <citation type="journal article" date="2013" name="PLoS Genet.">
        <title>Genomic mechanisms accounting for the adaptation to parasitism in nematode-trapping fungi.</title>
        <authorList>
            <person name="Meerupati T."/>
            <person name="Andersson K.M."/>
            <person name="Friman E."/>
            <person name="Kumar D."/>
            <person name="Tunlid A."/>
            <person name="Ahren D."/>
        </authorList>
    </citation>
    <scope>NUCLEOTIDE SEQUENCE [LARGE SCALE GENOMIC DNA]</scope>
    <source>
        <strain evidence="9 10">CBS 200.50</strain>
    </source>
</reference>
<evidence type="ECO:0000259" key="8">
    <source>
        <dbReference type="PROSITE" id="PS50846"/>
    </source>
</evidence>
<dbReference type="Gene3D" id="3.40.1110.10">
    <property type="entry name" value="Calcium-transporting ATPase, cytoplasmic domain N"/>
    <property type="match status" value="1"/>
</dbReference>
<dbReference type="Gene3D" id="3.40.50.1000">
    <property type="entry name" value="HAD superfamily/HAD-like"/>
    <property type="match status" value="1"/>
</dbReference>
<keyword evidence="3 7" id="KW-0479">Metal-binding</keyword>
<dbReference type="InterPro" id="IPR006121">
    <property type="entry name" value="HMA_dom"/>
</dbReference>
<dbReference type="InterPro" id="IPR023298">
    <property type="entry name" value="ATPase_P-typ_TM_dom_sf"/>
</dbReference>
<dbReference type="OrthoDB" id="432719at2759"/>
<dbReference type="SUPFAM" id="SSF81665">
    <property type="entry name" value="Calcium ATPase, transmembrane domain M"/>
    <property type="match status" value="1"/>
</dbReference>
<dbReference type="PANTHER" id="PTHR46594">
    <property type="entry name" value="P-TYPE CATION-TRANSPORTING ATPASE"/>
    <property type="match status" value="1"/>
</dbReference>
<evidence type="ECO:0000256" key="3">
    <source>
        <dbReference type="ARBA" id="ARBA00022723"/>
    </source>
</evidence>
<comment type="caution">
    <text evidence="9">The sequence shown here is derived from an EMBL/GenBank/DDBJ whole genome shotgun (WGS) entry which is preliminary data.</text>
</comment>
<feature type="transmembrane region" description="Helical" evidence="7">
    <location>
        <begin position="1029"/>
        <end position="1051"/>
    </location>
</feature>
<feature type="transmembrane region" description="Helical" evidence="7">
    <location>
        <begin position="1000"/>
        <end position="1023"/>
    </location>
</feature>
<accession>S8BK08</accession>
<dbReference type="NCBIfam" id="TIGR01494">
    <property type="entry name" value="ATPase_P-type"/>
    <property type="match status" value="1"/>
</dbReference>
<dbReference type="InterPro" id="IPR056236">
    <property type="entry name" value="HMA_PCA1"/>
</dbReference>
<feature type="domain" description="HMA" evidence="8">
    <location>
        <begin position="259"/>
        <end position="326"/>
    </location>
</feature>
<dbReference type="PRINTS" id="PR00943">
    <property type="entry name" value="CUATPASE"/>
</dbReference>
<protein>
    <recommendedName>
        <fullName evidence="8">HMA domain-containing protein</fullName>
    </recommendedName>
</protein>
<feature type="transmembrane region" description="Helical" evidence="7">
    <location>
        <begin position="410"/>
        <end position="429"/>
    </location>
</feature>
<evidence type="ECO:0000256" key="4">
    <source>
        <dbReference type="ARBA" id="ARBA00022967"/>
    </source>
</evidence>
<dbReference type="NCBIfam" id="TIGR01525">
    <property type="entry name" value="ATPase-IB_hvy"/>
    <property type="match status" value="1"/>
</dbReference>
<evidence type="ECO:0000256" key="5">
    <source>
        <dbReference type="ARBA" id="ARBA00022989"/>
    </source>
</evidence>
<gene>
    <name evidence="9" type="ORF">H072_11045</name>
</gene>
<feature type="transmembrane region" description="Helical" evidence="7">
    <location>
        <begin position="507"/>
        <end position="525"/>
    </location>
</feature>
<keyword evidence="7" id="KW-0067">ATP-binding</keyword>
<feature type="transmembrane region" description="Helical" evidence="7">
    <location>
        <begin position="441"/>
        <end position="462"/>
    </location>
</feature>
<dbReference type="InterPro" id="IPR023214">
    <property type="entry name" value="HAD_sf"/>
</dbReference>
<dbReference type="SFLD" id="SFLDS00003">
    <property type="entry name" value="Haloacid_Dehalogenase"/>
    <property type="match status" value="1"/>
</dbReference>
<dbReference type="InterPro" id="IPR036163">
    <property type="entry name" value="HMA_dom_sf"/>
</dbReference>
<dbReference type="SFLD" id="SFLDF00027">
    <property type="entry name" value="p-type_atpase"/>
    <property type="match status" value="1"/>
</dbReference>
<dbReference type="PRINTS" id="PR00119">
    <property type="entry name" value="CATATPASE"/>
</dbReference>
<dbReference type="InterPro" id="IPR036412">
    <property type="entry name" value="HAD-like_sf"/>
</dbReference>
<keyword evidence="6 7" id="KW-0472">Membrane</keyword>
<dbReference type="AlphaFoldDB" id="S8BK08"/>
<dbReference type="SFLD" id="SFLDG00002">
    <property type="entry name" value="C1.7:_P-type_atpase_like"/>
    <property type="match status" value="1"/>
</dbReference>
<dbReference type="SUPFAM" id="SSF55008">
    <property type="entry name" value="HMA, heavy metal-associated domain"/>
    <property type="match status" value="1"/>
</dbReference>
<keyword evidence="5 7" id="KW-1133">Transmembrane helix</keyword>
<dbReference type="GO" id="GO:0046872">
    <property type="term" value="F:metal ion binding"/>
    <property type="evidence" value="ECO:0007669"/>
    <property type="project" value="UniProtKB-KW"/>
</dbReference>
<dbReference type="GO" id="GO:0016020">
    <property type="term" value="C:membrane"/>
    <property type="evidence" value="ECO:0007669"/>
    <property type="project" value="UniProtKB-SubCell"/>
</dbReference>
<dbReference type="InterPro" id="IPR059000">
    <property type="entry name" value="ATPase_P-type_domA"/>
</dbReference>
<proteinExistence type="inferred from homology"/>
<dbReference type="EMBL" id="AQGS01001127">
    <property type="protein sequence ID" value="EPS35577.1"/>
    <property type="molecule type" value="Genomic_DNA"/>
</dbReference>
<dbReference type="InterPro" id="IPR018303">
    <property type="entry name" value="ATPase_P-typ_P_site"/>
</dbReference>
<dbReference type="PROSITE" id="PS50846">
    <property type="entry name" value="HMA_2"/>
    <property type="match status" value="1"/>
</dbReference>
<dbReference type="Pfam" id="PF00122">
    <property type="entry name" value="E1-E2_ATPase"/>
    <property type="match status" value="1"/>
</dbReference>
<dbReference type="PROSITE" id="PS01047">
    <property type="entry name" value="HMA_1"/>
    <property type="match status" value="1"/>
</dbReference>
<keyword evidence="4" id="KW-1278">Translocase</keyword>
<dbReference type="InterPro" id="IPR027256">
    <property type="entry name" value="P-typ_ATPase_IB"/>
</dbReference>
<keyword evidence="7" id="KW-0547">Nucleotide-binding</keyword>
<dbReference type="NCBIfam" id="TIGR01511">
    <property type="entry name" value="ATPase-IB1_Cu"/>
    <property type="match status" value="1"/>
</dbReference>
<dbReference type="FunFam" id="2.70.150.10:FF:000002">
    <property type="entry name" value="Copper-transporting ATPase 1, putative"/>
    <property type="match status" value="1"/>
</dbReference>
<feature type="transmembrane region" description="Helical" evidence="7">
    <location>
        <begin position="474"/>
        <end position="495"/>
    </location>
</feature>
<dbReference type="InterPro" id="IPR001757">
    <property type="entry name" value="P_typ_ATPase"/>
</dbReference>
<dbReference type="InterPro" id="IPR008250">
    <property type="entry name" value="ATPase_P-typ_transduc_dom_A_sf"/>
</dbReference>
<keyword evidence="10" id="KW-1185">Reference proteome</keyword>
<evidence type="ECO:0000256" key="2">
    <source>
        <dbReference type="ARBA" id="ARBA00022692"/>
    </source>
</evidence>
<feature type="transmembrane region" description="Helical" evidence="7">
    <location>
        <begin position="658"/>
        <end position="684"/>
    </location>
</feature>
<feature type="transmembrane region" description="Helical" evidence="7">
    <location>
        <begin position="696"/>
        <end position="723"/>
    </location>
</feature>
<comment type="similarity">
    <text evidence="7">Belongs to the cation transport ATPase (P-type) (TC 3.A.3) family. Type IB subfamily.</text>
</comment>
<dbReference type="HOGENOM" id="CLU_001771_0_0_1"/>
<reference evidence="10" key="2">
    <citation type="submission" date="2013-04" db="EMBL/GenBank/DDBJ databases">
        <title>Genomic mechanisms accounting for the adaptation to parasitism in nematode-trapping fungi.</title>
        <authorList>
            <person name="Ahren D.G."/>
        </authorList>
    </citation>
    <scope>NUCLEOTIDE SEQUENCE [LARGE SCALE GENOMIC DNA]</scope>
    <source>
        <strain evidence="10">CBS 200.50</strain>
    </source>
</reference>
<dbReference type="eggNOG" id="KOG0207">
    <property type="taxonomic scope" value="Eukaryota"/>
</dbReference>